<dbReference type="Proteomes" id="UP000326396">
    <property type="component" value="Linkage Group LG2"/>
</dbReference>
<evidence type="ECO:0000313" key="3">
    <source>
        <dbReference type="Proteomes" id="UP000326396"/>
    </source>
</evidence>
<reference evidence="2 3" key="1">
    <citation type="submission" date="2019-05" db="EMBL/GenBank/DDBJ databases">
        <title>Mikania micrantha, genome provides insights into the molecular mechanism of rapid growth.</title>
        <authorList>
            <person name="Liu B."/>
        </authorList>
    </citation>
    <scope>NUCLEOTIDE SEQUENCE [LARGE SCALE GENOMIC DNA]</scope>
    <source>
        <strain evidence="2">NLD-2019</strain>
        <tissue evidence="2">Leaf</tissue>
    </source>
</reference>
<comment type="caution">
    <text evidence="2">The sequence shown here is derived from an EMBL/GenBank/DDBJ whole genome shotgun (WGS) entry which is preliminary data.</text>
</comment>
<organism evidence="2 3">
    <name type="scientific">Mikania micrantha</name>
    <name type="common">bitter vine</name>
    <dbReference type="NCBI Taxonomy" id="192012"/>
    <lineage>
        <taxon>Eukaryota</taxon>
        <taxon>Viridiplantae</taxon>
        <taxon>Streptophyta</taxon>
        <taxon>Embryophyta</taxon>
        <taxon>Tracheophyta</taxon>
        <taxon>Spermatophyta</taxon>
        <taxon>Magnoliopsida</taxon>
        <taxon>eudicotyledons</taxon>
        <taxon>Gunneridae</taxon>
        <taxon>Pentapetalae</taxon>
        <taxon>asterids</taxon>
        <taxon>campanulids</taxon>
        <taxon>Asterales</taxon>
        <taxon>Asteraceae</taxon>
        <taxon>Asteroideae</taxon>
        <taxon>Heliantheae alliance</taxon>
        <taxon>Eupatorieae</taxon>
        <taxon>Mikania</taxon>
    </lineage>
</organism>
<evidence type="ECO:0000256" key="1">
    <source>
        <dbReference type="SAM" id="MobiDB-lite"/>
    </source>
</evidence>
<feature type="compositionally biased region" description="Basic and acidic residues" evidence="1">
    <location>
        <begin position="59"/>
        <end position="69"/>
    </location>
</feature>
<dbReference type="OrthoDB" id="1746852at2759"/>
<evidence type="ECO:0000313" key="2">
    <source>
        <dbReference type="EMBL" id="KAD4586583.1"/>
    </source>
</evidence>
<protein>
    <submittedName>
        <fullName evidence="2">Uncharacterized protein</fullName>
    </submittedName>
</protein>
<proteinExistence type="predicted"/>
<sequence length="363" mass="40833">MINGTTEALKVAGFIHGVRDKHLIRKLPGVNGTPEDMNALMTIAKAYVQQEKSVTASAEWEHRKNERKMANVPVQSSYAGRKSSVEANMKSPPFRSETGRFAPYTPREVSIVARKKEEKQETYPALTKTPGEIWRTKGLKWEQPRPLRDNPARDKSRHCDYHRVHGEKLSREEEKAEGKTVHEIFAIKTQAGNTNSIPKRRGDILEAWMCAPLLMPASDGCYSTSSLNITAMVGKYKMHRIFIDTGSSSDILYEHAFRKMSWEDQQLMERVDYPVMGFSGEMVKPMGKINLPLIIGEGKKQRKSGAWPIGGVGIHSVGHDGLPHPRRANVYKGRRTMCHSRKMGTHYAQRGAVNGGRKVDSQP</sequence>
<gene>
    <name evidence="2" type="ORF">E3N88_24184</name>
</gene>
<accession>A0A5N6NH59</accession>
<dbReference type="PANTHER" id="PTHR33240:SF15">
    <property type="entry name" value="GAG-PRO-LIKE PROTEIN"/>
    <property type="match status" value="1"/>
</dbReference>
<dbReference type="PANTHER" id="PTHR33240">
    <property type="entry name" value="OS08G0508500 PROTEIN"/>
    <property type="match status" value="1"/>
</dbReference>
<feature type="region of interest" description="Disordered" evidence="1">
    <location>
        <begin position="58"/>
        <end position="101"/>
    </location>
</feature>
<dbReference type="AlphaFoldDB" id="A0A5N6NH59"/>
<name>A0A5N6NH59_9ASTR</name>
<dbReference type="EMBL" id="SZYD01000012">
    <property type="protein sequence ID" value="KAD4586583.1"/>
    <property type="molecule type" value="Genomic_DNA"/>
</dbReference>
<keyword evidence="3" id="KW-1185">Reference proteome</keyword>